<dbReference type="GO" id="GO:0015179">
    <property type="term" value="F:L-amino acid transmembrane transporter activity"/>
    <property type="evidence" value="ECO:0007669"/>
    <property type="project" value="TreeGrafter"/>
</dbReference>
<dbReference type="PANTHER" id="PTHR22950">
    <property type="entry name" value="AMINO ACID TRANSPORTER"/>
    <property type="match status" value="1"/>
</dbReference>
<feature type="transmembrane region" description="Helical" evidence="6">
    <location>
        <begin position="230"/>
        <end position="255"/>
    </location>
</feature>
<organism evidence="8 9">
    <name type="scientific">Leishmania donovani</name>
    <dbReference type="NCBI Taxonomy" id="5661"/>
    <lineage>
        <taxon>Eukaryota</taxon>
        <taxon>Discoba</taxon>
        <taxon>Euglenozoa</taxon>
        <taxon>Kinetoplastea</taxon>
        <taxon>Metakinetoplastina</taxon>
        <taxon>Trypanosomatida</taxon>
        <taxon>Trypanosomatidae</taxon>
        <taxon>Leishmaniinae</taxon>
        <taxon>Leishmania</taxon>
    </lineage>
</organism>
<dbReference type="InterPro" id="IPR035952">
    <property type="entry name" value="Rhomboid-like_sf"/>
</dbReference>
<evidence type="ECO:0000256" key="5">
    <source>
        <dbReference type="SAM" id="MobiDB-lite"/>
    </source>
</evidence>
<evidence type="ECO:0000313" key="8">
    <source>
        <dbReference type="EMBL" id="TPP43102.1"/>
    </source>
</evidence>
<feature type="transmembrane region" description="Helical" evidence="6">
    <location>
        <begin position="267"/>
        <end position="287"/>
    </location>
</feature>
<evidence type="ECO:0000256" key="2">
    <source>
        <dbReference type="ARBA" id="ARBA00022692"/>
    </source>
</evidence>
<protein>
    <submittedName>
        <fullName evidence="8">Transmembrane amino acid transporter family protein</fullName>
    </submittedName>
</protein>
<feature type="transmembrane region" description="Helical" evidence="6">
    <location>
        <begin position="336"/>
        <end position="357"/>
    </location>
</feature>
<dbReference type="Gene3D" id="1.20.1540.10">
    <property type="entry name" value="Rhomboid-like"/>
    <property type="match status" value="1"/>
</dbReference>
<evidence type="ECO:0000313" key="9">
    <source>
        <dbReference type="Proteomes" id="UP000318447"/>
    </source>
</evidence>
<dbReference type="GO" id="GO:0016020">
    <property type="term" value="C:membrane"/>
    <property type="evidence" value="ECO:0007669"/>
    <property type="project" value="UniProtKB-SubCell"/>
</dbReference>
<feature type="transmembrane region" description="Helical" evidence="6">
    <location>
        <begin position="479"/>
        <end position="505"/>
    </location>
</feature>
<accession>A0A504X2K2</accession>
<feature type="transmembrane region" description="Helical" evidence="6">
    <location>
        <begin position="453"/>
        <end position="473"/>
    </location>
</feature>
<reference evidence="9" key="1">
    <citation type="submission" date="2019-02" db="EMBL/GenBank/DDBJ databases">
        <title>FDA dAtabase for Regulatory Grade micrObial Sequences (FDA-ARGOS): Supporting development and validation of Infectious Disease Dx tests.</title>
        <authorList>
            <person name="Duncan R."/>
            <person name="Fisher C."/>
            <person name="Tallon L."/>
            <person name="Sadzewicz L."/>
            <person name="Sengamalay N."/>
            <person name="Ott S."/>
            <person name="Godinez A."/>
            <person name="Nagaraj S."/>
            <person name="Vavikolanu K."/>
            <person name="Nadendla S."/>
            <person name="Aluvathingal J."/>
            <person name="Sichtig H."/>
        </authorList>
    </citation>
    <scope>NUCLEOTIDE SEQUENCE [LARGE SCALE GENOMIC DNA]</scope>
    <source>
        <strain evidence="9">FDAARGOS_361</strain>
    </source>
</reference>
<keyword evidence="4 6" id="KW-0472">Membrane</keyword>
<evidence type="ECO:0000256" key="4">
    <source>
        <dbReference type="ARBA" id="ARBA00023136"/>
    </source>
</evidence>
<dbReference type="PANTHER" id="PTHR22950:SF702">
    <property type="entry name" value="AMINO ACID TRANSPORTER PROTEIN"/>
    <property type="match status" value="1"/>
</dbReference>
<sequence length="1441" mass="153577">MTLKTQRDATALPQRDQPQRCTVPPPPSQQQQHFLIRSGIREDAAREVLDAAFLRGVPPSLPSTAVEHSNEHLSPDVPVVGVGSLTAARGDCLTAIIHHTESPSAVAHRKSKAEARAAPLHHGWGSRRDGGSDDDVAAMAEEMRRSEAERLVPPGGHVSNIFNMASNTLGIGIVSMASGFNTTGICLSAILMVVCAVLVVFSFYLIGVTCERSPYRSWESACLGILFPRADYIVAGVMLFFQFGTMVGFVTASSAPAGASGPNTVSVPLHCGFAVLVWLVGMLPLCLPRRVASLRYFSIIGVTLVICFVLAVVAHSSTAGLPHLHELKYFATGIDAVNGLTLFIFAFLGHGLCFRLFDEMRHPSARDLLLDACGSVSLIGMLCFVVGFFGYAEFGLDISGSILKYYHVRSDPMMLAAYMGILLKICVAYALSGQACRLPIFYILKNDIDSCPYQLHLGITAPLCVCSLILGLLMPDINIGFNLLGSMCGGVLAFLLPSFLVYLGGWTLHRVGWVRMGLTYVNMIAGVLAIVFGTAVTIGDMVKRYGWAAAGTEPGVEERGLLLSVSWMRLCCCATDVLILAQRERQRQPWRALALSLSLAIPTLAATNTLVTDNALLLVQQGEADKLATSAVKEGPAPTARIADLGTVLRRELARPQETIFTQSRTDTCPCILDRCSGGWLAVTTWGADGVLPITPPAFCTLSIAVFLMVRADPICTAIHFAPILVLLTVHCSSGRWPTDADCAERVMRYGFSVALCAERPASVLTHLFVHISSKHLLSNVFSFAATLAEFGDVAGSAAEGAVTRRRVTSRDDEEPSASGGAAGSSAAHRMASEMRAILGQRSRVQACVRSAGALFVWAVGGAAGGLRVAEALRQRAEACNSMLAVSAQEAVNDAMLMCGASAGICALSGFSAAYYGRFITAFCLVVPEALLLTKDLINRYIALLAPSLGATDYAAEAERRALRSTWRILVPVQSVGHAAHVGGFMVGLGMGYCWLWVRKCRRLRLAQSPSSSSPSSGRVRSAPWAKASRYYAVASTKPYNMLLSTALRADVERMIAENGGGGGACCDAGAAPGRTGANVTITGAWKSFYANPELLGVSFQVYIFFRESALTAALAAPAGAIRVAGKSAQVSVVARDAAVATAADPCPGVSNHLSRETYDHGSTLALSKTDGNTATQGPETREARDTMSSSAAGRRRARGLTAVATTLSSYTSSVAADLTARQPAKPFMWSLQRDDAFPSVRQNLLKALTRKDYLSAYGREVYVLAHLTLSDLSRMLSTKLPSSSSRSSRTQARTASGEVASTGVALDLEGASATGASQRHARSTTGMLAVSETDDANSCDILVASATSRIPPRGGPNLSTPMTTDGRAPHPTVLVEAAQNAYHFTRSSECTNTTCIAGAVCITVMIVLLACALLAYVHQLWRRRREKRADKRRLLRHELR</sequence>
<dbReference type="VEuPathDB" id="TriTrypDB:LdBPK_020400.1"/>
<feature type="region of interest" description="Disordered" evidence="5">
    <location>
        <begin position="1"/>
        <end position="31"/>
    </location>
</feature>
<dbReference type="SUPFAM" id="SSF144091">
    <property type="entry name" value="Rhomboid-like"/>
    <property type="match status" value="1"/>
</dbReference>
<evidence type="ECO:0000259" key="7">
    <source>
        <dbReference type="Pfam" id="PF01490"/>
    </source>
</evidence>
<dbReference type="InterPro" id="IPR013057">
    <property type="entry name" value="AA_transpt_TM"/>
</dbReference>
<dbReference type="Pfam" id="PF01490">
    <property type="entry name" value="Aa_trans"/>
    <property type="match status" value="1"/>
</dbReference>
<dbReference type="VEuPathDB" id="TriTrypDB:LdCL_020009400"/>
<evidence type="ECO:0000256" key="1">
    <source>
        <dbReference type="ARBA" id="ARBA00004141"/>
    </source>
</evidence>
<proteinExistence type="predicted"/>
<feature type="transmembrane region" description="Helical" evidence="6">
    <location>
        <begin position="517"/>
        <end position="539"/>
    </location>
</feature>
<evidence type="ECO:0000256" key="6">
    <source>
        <dbReference type="SAM" id="Phobius"/>
    </source>
</evidence>
<comment type="caution">
    <text evidence="8">The sequence shown here is derived from an EMBL/GenBank/DDBJ whole genome shotgun (WGS) entry which is preliminary data.</text>
</comment>
<dbReference type="VEuPathDB" id="TriTrypDB:LdCL_020009500"/>
<feature type="compositionally biased region" description="Low complexity" evidence="5">
    <location>
        <begin position="817"/>
        <end position="828"/>
    </location>
</feature>
<feature type="domain" description="Amino acid transporter transmembrane" evidence="7">
    <location>
        <begin position="159"/>
        <end position="538"/>
    </location>
</feature>
<gene>
    <name evidence="8" type="ORF">CGC21_30000</name>
</gene>
<name>A0A504X2K2_LEIDO</name>
<dbReference type="Proteomes" id="UP000318447">
    <property type="component" value="Unassembled WGS sequence"/>
</dbReference>
<dbReference type="GO" id="GO:0005737">
    <property type="term" value="C:cytoplasm"/>
    <property type="evidence" value="ECO:0007669"/>
    <property type="project" value="TreeGrafter"/>
</dbReference>
<feature type="region of interest" description="Disordered" evidence="5">
    <location>
        <begin position="803"/>
        <end position="828"/>
    </location>
</feature>
<keyword evidence="2 6" id="KW-0812">Transmembrane</keyword>
<feature type="compositionally biased region" description="Low complexity" evidence="5">
    <location>
        <begin position="1279"/>
        <end position="1297"/>
    </location>
</feature>
<dbReference type="VEuPathDB" id="TriTrypDB:LdCL_020009600"/>
<feature type="transmembrane region" description="Helical" evidence="6">
    <location>
        <begin position="369"/>
        <end position="392"/>
    </location>
</feature>
<feature type="transmembrane region" description="Helical" evidence="6">
    <location>
        <begin position="1397"/>
        <end position="1418"/>
    </location>
</feature>
<keyword evidence="3 6" id="KW-1133">Transmembrane helix</keyword>
<comment type="subcellular location">
    <subcellularLocation>
        <location evidence="1">Membrane</location>
        <topology evidence="1">Multi-pass membrane protein</topology>
    </subcellularLocation>
</comment>
<dbReference type="EMBL" id="RHLC01000040">
    <property type="protein sequence ID" value="TPP43102.1"/>
    <property type="molecule type" value="Genomic_DNA"/>
</dbReference>
<feature type="region of interest" description="Disordered" evidence="5">
    <location>
        <begin position="1279"/>
        <end position="1299"/>
    </location>
</feature>
<feature type="compositionally biased region" description="Polar residues" evidence="5">
    <location>
        <begin position="1165"/>
        <end position="1179"/>
    </location>
</feature>
<feature type="region of interest" description="Disordered" evidence="5">
    <location>
        <begin position="1165"/>
        <end position="1198"/>
    </location>
</feature>
<feature type="transmembrane region" description="Helical" evidence="6">
    <location>
        <begin position="294"/>
        <end position="316"/>
    </location>
</feature>
<feature type="transmembrane region" description="Helical" evidence="6">
    <location>
        <begin position="187"/>
        <end position="209"/>
    </location>
</feature>
<dbReference type="VEuPathDB" id="TriTrypDB:LDHU3_02.0510"/>
<feature type="transmembrane region" description="Helical" evidence="6">
    <location>
        <begin position="412"/>
        <end position="432"/>
    </location>
</feature>
<evidence type="ECO:0000256" key="3">
    <source>
        <dbReference type="ARBA" id="ARBA00022989"/>
    </source>
</evidence>